<evidence type="ECO:0000313" key="4">
    <source>
        <dbReference type="EMBL" id="MFD1836524.1"/>
    </source>
</evidence>
<evidence type="ECO:0000259" key="3">
    <source>
        <dbReference type="Pfam" id="PF13449"/>
    </source>
</evidence>
<evidence type="ECO:0000313" key="5">
    <source>
        <dbReference type="Proteomes" id="UP001597280"/>
    </source>
</evidence>
<dbReference type="PROSITE" id="PS51318">
    <property type="entry name" value="TAT"/>
    <property type="match status" value="1"/>
</dbReference>
<name>A0ABW4Q1U4_9MICO</name>
<gene>
    <name evidence="4" type="ORF">ACFSDA_15775</name>
</gene>
<proteinExistence type="predicted"/>
<dbReference type="PANTHER" id="PTHR37957:SF1">
    <property type="entry name" value="PHYTASE-LIKE DOMAIN-CONTAINING PROTEIN"/>
    <property type="match status" value="1"/>
</dbReference>
<feature type="chain" id="PRO_5046440487" evidence="2">
    <location>
        <begin position="27"/>
        <end position="412"/>
    </location>
</feature>
<comment type="caution">
    <text evidence="4">The sequence shown here is derived from an EMBL/GenBank/DDBJ whole genome shotgun (WGS) entry which is preliminary data.</text>
</comment>
<feature type="domain" description="Phytase-like" evidence="3">
    <location>
        <begin position="74"/>
        <end position="383"/>
    </location>
</feature>
<dbReference type="Proteomes" id="UP001597280">
    <property type="component" value="Unassembled WGS sequence"/>
</dbReference>
<dbReference type="InterPro" id="IPR027372">
    <property type="entry name" value="Phytase-like_dom"/>
</dbReference>
<dbReference type="EMBL" id="JBHUFL010000003">
    <property type="protein sequence ID" value="MFD1836524.1"/>
    <property type="molecule type" value="Genomic_DNA"/>
</dbReference>
<dbReference type="RefSeq" id="WP_343906029.1">
    <property type="nucleotide sequence ID" value="NZ_BAAAIS010000003.1"/>
</dbReference>
<accession>A0ABW4Q1U4</accession>
<protein>
    <submittedName>
        <fullName evidence="4">Esterase-like activity of phytase family protein</fullName>
    </submittedName>
</protein>
<dbReference type="PANTHER" id="PTHR37957">
    <property type="entry name" value="BLR7070 PROTEIN"/>
    <property type="match status" value="1"/>
</dbReference>
<dbReference type="InterPro" id="IPR006311">
    <property type="entry name" value="TAT_signal"/>
</dbReference>
<keyword evidence="5" id="KW-1185">Reference proteome</keyword>
<organism evidence="4 5">
    <name type="scientific">Brachybacterium rhamnosum</name>
    <dbReference type="NCBI Taxonomy" id="173361"/>
    <lineage>
        <taxon>Bacteria</taxon>
        <taxon>Bacillati</taxon>
        <taxon>Actinomycetota</taxon>
        <taxon>Actinomycetes</taxon>
        <taxon>Micrococcales</taxon>
        <taxon>Dermabacteraceae</taxon>
        <taxon>Brachybacterium</taxon>
    </lineage>
</organism>
<sequence>MTSLPRRGVLAALAVSPLAVASPALAAPSRGHDRGPRLVARATLPSDHLEEGPVSGAAVSPANGVSGPFDGQVVPGFSAAVEIGDGSYWAMPDNGFGAKTNSADFLLRIYRATPRWETSRGGAGTISLDSFVSLKDPRRVLDFPIVHEHTEERLLTGADLDVESLVLAKDGSFWIGEEFGPFLLHADADGALLEAPVPLPGGLRSPQSPSLEDGETPSVRASKGFEALAASPNGKILHPILEGYLPGEEDQHRVEVLEFDVRRRAYTDRRWTYRTDLPGNLVGDAFALDPHRLLILERDDVWGPGAVTKKVYRVDLRRTDADGTLEKTLVIDLLAIPNPDGIGLVADPGAYGVGETFSFPMQSVETVVLLEDGRLLIANDNNYPSNDARCPGTPDDTEMILIDLGTRRGGRA</sequence>
<reference evidence="5" key="1">
    <citation type="journal article" date="2019" name="Int. J. Syst. Evol. Microbiol.">
        <title>The Global Catalogue of Microorganisms (GCM) 10K type strain sequencing project: providing services to taxonomists for standard genome sequencing and annotation.</title>
        <authorList>
            <consortium name="The Broad Institute Genomics Platform"/>
            <consortium name="The Broad Institute Genome Sequencing Center for Infectious Disease"/>
            <person name="Wu L."/>
            <person name="Ma J."/>
        </authorList>
    </citation>
    <scope>NUCLEOTIDE SEQUENCE [LARGE SCALE GENOMIC DNA]</scope>
    <source>
        <strain evidence="5">JCM 11650</strain>
    </source>
</reference>
<feature type="signal peptide" evidence="2">
    <location>
        <begin position="1"/>
        <end position="26"/>
    </location>
</feature>
<evidence type="ECO:0000256" key="1">
    <source>
        <dbReference type="SAM" id="MobiDB-lite"/>
    </source>
</evidence>
<evidence type="ECO:0000256" key="2">
    <source>
        <dbReference type="SAM" id="SignalP"/>
    </source>
</evidence>
<feature type="region of interest" description="Disordered" evidence="1">
    <location>
        <begin position="197"/>
        <end position="218"/>
    </location>
</feature>
<keyword evidence="2" id="KW-0732">Signal</keyword>
<dbReference type="Pfam" id="PF13449">
    <property type="entry name" value="Phytase-like"/>
    <property type="match status" value="1"/>
</dbReference>